<sequence>MGKLTEEARVSEKRTLKERLERALEQTARGITDEEMADVIREVCSENIIPI</sequence>
<proteinExistence type="predicted"/>
<gene>
    <name evidence="1" type="ORF">LCGC14_1805560</name>
</gene>
<protein>
    <submittedName>
        <fullName evidence="1">Uncharacterized protein</fullName>
    </submittedName>
</protein>
<dbReference type="EMBL" id="LAZR01017459">
    <property type="protein sequence ID" value="KKM00330.1"/>
    <property type="molecule type" value="Genomic_DNA"/>
</dbReference>
<accession>A0A0F9GNA0</accession>
<name>A0A0F9GNA0_9ZZZZ</name>
<dbReference type="AlphaFoldDB" id="A0A0F9GNA0"/>
<comment type="caution">
    <text evidence="1">The sequence shown here is derived from an EMBL/GenBank/DDBJ whole genome shotgun (WGS) entry which is preliminary data.</text>
</comment>
<reference evidence="1" key="1">
    <citation type="journal article" date="2015" name="Nature">
        <title>Complex archaea that bridge the gap between prokaryotes and eukaryotes.</title>
        <authorList>
            <person name="Spang A."/>
            <person name="Saw J.H."/>
            <person name="Jorgensen S.L."/>
            <person name="Zaremba-Niedzwiedzka K."/>
            <person name="Martijn J."/>
            <person name="Lind A.E."/>
            <person name="van Eijk R."/>
            <person name="Schleper C."/>
            <person name="Guy L."/>
            <person name="Ettema T.J."/>
        </authorList>
    </citation>
    <scope>NUCLEOTIDE SEQUENCE</scope>
</reference>
<evidence type="ECO:0000313" key="1">
    <source>
        <dbReference type="EMBL" id="KKM00330.1"/>
    </source>
</evidence>
<organism evidence="1">
    <name type="scientific">marine sediment metagenome</name>
    <dbReference type="NCBI Taxonomy" id="412755"/>
    <lineage>
        <taxon>unclassified sequences</taxon>
        <taxon>metagenomes</taxon>
        <taxon>ecological metagenomes</taxon>
    </lineage>
</organism>